<evidence type="ECO:0000313" key="2">
    <source>
        <dbReference type="EMBL" id="EGP84639.1"/>
    </source>
</evidence>
<dbReference type="RefSeq" id="XP_003849663.1">
    <property type="nucleotide sequence ID" value="XM_003849615.1"/>
</dbReference>
<evidence type="ECO:0000256" key="1">
    <source>
        <dbReference type="SAM" id="MobiDB-lite"/>
    </source>
</evidence>
<proteinExistence type="predicted"/>
<gene>
    <name evidence="2" type="ORF">MYCGRDRAFT_95804</name>
</gene>
<reference evidence="2 3" key="1">
    <citation type="journal article" date="2011" name="PLoS Genet.">
        <title>Finished genome of the fungal wheat pathogen Mycosphaerella graminicola reveals dispensome structure, chromosome plasticity, and stealth pathogenesis.</title>
        <authorList>
            <person name="Goodwin S.B."/>
            <person name="Ben M'barek S."/>
            <person name="Dhillon B."/>
            <person name="Wittenberg A.H.J."/>
            <person name="Crane C.F."/>
            <person name="Hane J.K."/>
            <person name="Foster A.J."/>
            <person name="Van der Lee T.A.J."/>
            <person name="Grimwood J."/>
            <person name="Aerts A."/>
            <person name="Antoniw J."/>
            <person name="Bailey A."/>
            <person name="Bluhm B."/>
            <person name="Bowler J."/>
            <person name="Bristow J."/>
            <person name="van der Burgt A."/>
            <person name="Canto-Canche B."/>
            <person name="Churchill A.C.L."/>
            <person name="Conde-Ferraez L."/>
            <person name="Cools H.J."/>
            <person name="Coutinho P.M."/>
            <person name="Csukai M."/>
            <person name="Dehal P."/>
            <person name="De Wit P."/>
            <person name="Donzelli B."/>
            <person name="van de Geest H.C."/>
            <person name="van Ham R.C.H.J."/>
            <person name="Hammond-Kosack K.E."/>
            <person name="Henrissat B."/>
            <person name="Kilian A."/>
            <person name="Kobayashi A.K."/>
            <person name="Koopmann E."/>
            <person name="Kourmpetis Y."/>
            <person name="Kuzniar A."/>
            <person name="Lindquist E."/>
            <person name="Lombard V."/>
            <person name="Maliepaard C."/>
            <person name="Martins N."/>
            <person name="Mehrabi R."/>
            <person name="Nap J.P.H."/>
            <person name="Ponomarenko A."/>
            <person name="Rudd J.J."/>
            <person name="Salamov A."/>
            <person name="Schmutz J."/>
            <person name="Schouten H.J."/>
            <person name="Shapiro H."/>
            <person name="Stergiopoulos I."/>
            <person name="Torriani S.F.F."/>
            <person name="Tu H."/>
            <person name="de Vries R.P."/>
            <person name="Waalwijk C."/>
            <person name="Ware S.B."/>
            <person name="Wiebenga A."/>
            <person name="Zwiers L.-H."/>
            <person name="Oliver R.P."/>
            <person name="Grigoriev I.V."/>
            <person name="Kema G.H.J."/>
        </authorList>
    </citation>
    <scope>NUCLEOTIDE SEQUENCE [LARGE SCALE GENOMIC DNA]</scope>
    <source>
        <strain evidence="3">CBS 115943 / IPO323</strain>
    </source>
</reference>
<dbReference type="GeneID" id="13402460"/>
<dbReference type="VEuPathDB" id="FungiDB:ZTRI_9.398"/>
<accession>F9XJA4</accession>
<dbReference type="HOGENOM" id="CLU_1961336_0_0_1"/>
<dbReference type="AlphaFoldDB" id="F9XJA4"/>
<dbReference type="Proteomes" id="UP000008062">
    <property type="component" value="Chromosome 9"/>
</dbReference>
<dbReference type="InParanoid" id="F9XJA4"/>
<keyword evidence="3" id="KW-1185">Reference proteome</keyword>
<dbReference type="EMBL" id="CM001204">
    <property type="protein sequence ID" value="EGP84639.1"/>
    <property type="molecule type" value="Genomic_DNA"/>
</dbReference>
<organism evidence="2 3">
    <name type="scientific">Zymoseptoria tritici (strain CBS 115943 / IPO323)</name>
    <name type="common">Speckled leaf blotch fungus</name>
    <name type="synonym">Septoria tritici</name>
    <dbReference type="NCBI Taxonomy" id="336722"/>
    <lineage>
        <taxon>Eukaryota</taxon>
        <taxon>Fungi</taxon>
        <taxon>Dikarya</taxon>
        <taxon>Ascomycota</taxon>
        <taxon>Pezizomycotina</taxon>
        <taxon>Dothideomycetes</taxon>
        <taxon>Dothideomycetidae</taxon>
        <taxon>Mycosphaerellales</taxon>
        <taxon>Mycosphaerellaceae</taxon>
        <taxon>Zymoseptoria</taxon>
    </lineage>
</organism>
<protein>
    <submittedName>
        <fullName evidence="2">Uncharacterized protein</fullName>
    </submittedName>
</protein>
<feature type="region of interest" description="Disordered" evidence="1">
    <location>
        <begin position="91"/>
        <end position="128"/>
    </location>
</feature>
<name>F9XJA4_ZYMTI</name>
<dbReference type="KEGG" id="ztr:MYCGRDRAFT_95804"/>
<evidence type="ECO:0000313" key="3">
    <source>
        <dbReference type="Proteomes" id="UP000008062"/>
    </source>
</evidence>
<sequence length="128" mass="14130">MSNALTAVILSPRRNRKLLDISDETSPPSKTRLGARDLFRSLTIEAADIWELHPTLYLELLPQFPRELDFDAIPRSDGIVCGRLGCEGHRNPDESLGATAVGTSLPLQSARGRRARRVDQALPRSNVS</sequence>